<accession>A0A243D164</accession>
<reference evidence="1 2" key="1">
    <citation type="submission" date="2016-10" db="EMBL/GenBank/DDBJ databases">
        <title>Comparative genomics of Bacillus thuringiensis reveals a path to pathogens against multiple invertebrate hosts.</title>
        <authorList>
            <person name="Zheng J."/>
            <person name="Gao Q."/>
            <person name="Liu H."/>
            <person name="Peng D."/>
            <person name="Ruan L."/>
            <person name="Sun M."/>
        </authorList>
    </citation>
    <scope>NUCLEOTIDE SEQUENCE [LARGE SCALE GENOMIC DNA]</scope>
    <source>
        <strain evidence="1">BGSC 4CE1</strain>
    </source>
</reference>
<organism evidence="1 2">
    <name type="scientific">Bacillus thuringiensis serovar vazensis</name>
    <dbReference type="NCBI Taxonomy" id="180867"/>
    <lineage>
        <taxon>Bacteria</taxon>
        <taxon>Bacillati</taxon>
        <taxon>Bacillota</taxon>
        <taxon>Bacilli</taxon>
        <taxon>Bacillales</taxon>
        <taxon>Bacillaceae</taxon>
        <taxon>Bacillus</taxon>
        <taxon>Bacillus cereus group</taxon>
    </lineage>
</organism>
<dbReference type="AlphaFoldDB" id="A0A243D164"/>
<dbReference type="EMBL" id="NFDQ01000019">
    <property type="protein sequence ID" value="OTY79172.1"/>
    <property type="molecule type" value="Genomic_DNA"/>
</dbReference>
<evidence type="ECO:0000313" key="1">
    <source>
        <dbReference type="EMBL" id="OTY79172.1"/>
    </source>
</evidence>
<proteinExistence type="predicted"/>
<gene>
    <name evidence="1" type="ORF">BK749_05045</name>
</gene>
<evidence type="ECO:0000313" key="2">
    <source>
        <dbReference type="Proteomes" id="UP000194911"/>
    </source>
</evidence>
<name>A0A243D164_BACTU</name>
<protein>
    <submittedName>
        <fullName evidence="1">Uncharacterized protein</fullName>
    </submittedName>
</protein>
<comment type="caution">
    <text evidence="1">The sequence shown here is derived from an EMBL/GenBank/DDBJ whole genome shotgun (WGS) entry which is preliminary data.</text>
</comment>
<dbReference type="Proteomes" id="UP000194911">
    <property type="component" value="Unassembled WGS sequence"/>
</dbReference>
<sequence>MVKYVLTDLSYEHVIRKEQVNVTGTKITVTGGNL</sequence>